<comment type="similarity">
    <text evidence="1">Belongs to the Gfo/Idh/MocA family.</text>
</comment>
<dbReference type="RefSeq" id="WP_013406873.1">
    <property type="nucleotide sequence ID" value="NC_014655.1"/>
</dbReference>
<dbReference type="Proteomes" id="UP000007435">
    <property type="component" value="Chromosome"/>
</dbReference>
<dbReference type="GO" id="GO:0050112">
    <property type="term" value="F:inositol 2-dehydrogenase (NAD+) activity"/>
    <property type="evidence" value="ECO:0007669"/>
    <property type="project" value="UniProtKB-EC"/>
</dbReference>
<dbReference type="InterPro" id="IPR000683">
    <property type="entry name" value="Gfo/Idh/MocA-like_OxRdtase_N"/>
</dbReference>
<evidence type="ECO:0000256" key="2">
    <source>
        <dbReference type="ARBA" id="ARBA00023002"/>
    </source>
</evidence>
<dbReference type="OrthoDB" id="9795543at2"/>
<dbReference type="InterPro" id="IPR030827">
    <property type="entry name" value="Myo_inos_IolG"/>
</dbReference>
<dbReference type="EMBL" id="CP002305">
    <property type="protein sequence ID" value="ADQ15815.1"/>
    <property type="molecule type" value="Genomic_DNA"/>
</dbReference>
<dbReference type="KEGG" id="lby:Lbys_0019"/>
<dbReference type="GO" id="GO:0000166">
    <property type="term" value="F:nucleotide binding"/>
    <property type="evidence" value="ECO:0007669"/>
    <property type="project" value="InterPro"/>
</dbReference>
<protein>
    <submittedName>
        <fullName evidence="5">Myo-inositol 2-dehydrogenase</fullName>
        <ecNumber evidence="5">1.1.1.18</ecNumber>
    </submittedName>
</protein>
<evidence type="ECO:0000313" key="5">
    <source>
        <dbReference type="EMBL" id="ADQ15815.1"/>
    </source>
</evidence>
<evidence type="ECO:0000256" key="1">
    <source>
        <dbReference type="ARBA" id="ARBA00010928"/>
    </source>
</evidence>
<gene>
    <name evidence="5" type="ordered locus">Lbys_0019</name>
</gene>
<reference key="1">
    <citation type="submission" date="2010-11" db="EMBL/GenBank/DDBJ databases">
        <title>The complete genome of Leadbetterella byssophila DSM 17132.</title>
        <authorList>
            <consortium name="US DOE Joint Genome Institute (JGI-PGF)"/>
            <person name="Lucas S."/>
            <person name="Copeland A."/>
            <person name="Lapidus A."/>
            <person name="Glavina del Rio T."/>
            <person name="Dalin E."/>
            <person name="Tice H."/>
            <person name="Bruce D."/>
            <person name="Goodwin L."/>
            <person name="Pitluck S."/>
            <person name="Kyrpides N."/>
            <person name="Mavromatis K."/>
            <person name="Ivanova N."/>
            <person name="Teshima H."/>
            <person name="Brettin T."/>
            <person name="Detter J.C."/>
            <person name="Han C."/>
            <person name="Tapia R."/>
            <person name="Land M."/>
            <person name="Hauser L."/>
            <person name="Markowitz V."/>
            <person name="Cheng J.-F."/>
            <person name="Hugenholtz P."/>
            <person name="Woyke T."/>
            <person name="Wu D."/>
            <person name="Tindall B."/>
            <person name="Pomrenke H.G."/>
            <person name="Brambilla E."/>
            <person name="Klenk H.-P."/>
            <person name="Eisen J.A."/>
        </authorList>
    </citation>
    <scope>NUCLEOTIDE SEQUENCE [LARGE SCALE GENOMIC DNA]</scope>
    <source>
        <strain>DSM 17132</strain>
    </source>
</reference>
<organism evidence="5 6">
    <name type="scientific">Leadbetterella byssophila (strain DSM 17132 / JCM 16389 / KACC 11308 / NBRC 106382 / 4M15)</name>
    <dbReference type="NCBI Taxonomy" id="649349"/>
    <lineage>
        <taxon>Bacteria</taxon>
        <taxon>Pseudomonadati</taxon>
        <taxon>Bacteroidota</taxon>
        <taxon>Cytophagia</taxon>
        <taxon>Cytophagales</taxon>
        <taxon>Leadbetterellaceae</taxon>
        <taxon>Leadbetterella</taxon>
    </lineage>
</organism>
<dbReference type="SUPFAM" id="SSF51735">
    <property type="entry name" value="NAD(P)-binding Rossmann-fold domains"/>
    <property type="match status" value="1"/>
</dbReference>
<dbReference type="PANTHER" id="PTHR42840:SF3">
    <property type="entry name" value="BINDING ROSSMANN FOLD OXIDOREDUCTASE, PUTATIVE (AFU_ORTHOLOGUE AFUA_2G10240)-RELATED"/>
    <property type="match status" value="1"/>
</dbReference>
<dbReference type="Pfam" id="PF01408">
    <property type="entry name" value="GFO_IDH_MocA"/>
    <property type="match status" value="1"/>
</dbReference>
<dbReference type="PANTHER" id="PTHR42840">
    <property type="entry name" value="NAD(P)-BINDING ROSSMANN-FOLD SUPERFAMILY PROTEIN-RELATED"/>
    <property type="match status" value="1"/>
</dbReference>
<dbReference type="SUPFAM" id="SSF55347">
    <property type="entry name" value="Glyceraldehyde-3-phosphate dehydrogenase-like, C-terminal domain"/>
    <property type="match status" value="1"/>
</dbReference>
<accession>E4RRI6</accession>
<dbReference type="HOGENOM" id="CLU_023194_0_3_10"/>
<dbReference type="NCBIfam" id="TIGR04380">
    <property type="entry name" value="myo_inos_iolG"/>
    <property type="match status" value="1"/>
</dbReference>
<dbReference type="FunFam" id="3.30.360.10:FF:000023">
    <property type="entry name" value="Inositol 2-dehydrogenase"/>
    <property type="match status" value="1"/>
</dbReference>
<evidence type="ECO:0000259" key="3">
    <source>
        <dbReference type="Pfam" id="PF01408"/>
    </source>
</evidence>
<feature type="domain" description="Gfo/Idh/MocA-like oxidoreductase N-terminal" evidence="3">
    <location>
        <begin position="2"/>
        <end position="114"/>
    </location>
</feature>
<name>E4RRI6_LEAB4</name>
<dbReference type="InterPro" id="IPR055170">
    <property type="entry name" value="GFO_IDH_MocA-like_dom"/>
</dbReference>
<evidence type="ECO:0000313" key="6">
    <source>
        <dbReference type="Proteomes" id="UP000007435"/>
    </source>
</evidence>
<dbReference type="Pfam" id="PF22725">
    <property type="entry name" value="GFO_IDH_MocA_C3"/>
    <property type="match status" value="1"/>
</dbReference>
<feature type="domain" description="GFO/IDH/MocA-like oxidoreductase" evidence="4">
    <location>
        <begin position="122"/>
        <end position="242"/>
    </location>
</feature>
<sequence length="326" mass="36256">MKLGLIGFGRIGKIHYYNILQRIPEAEIVMVSDPMADLSAIGTAIGTPDDILNHEEIEAVIICSPTDTHADLVEACAKKGKHIFCEKPLDLSLERISAAIKLVEEHGVKLMMGFNRRFDANFLKIRELVLNGSVGEPQIVKITSRDPGPPPLTYLRESGGMFLDMSIHDFDMARYIMGKEVTGVFAHAAVFCGEDIEAAGDIDTAIITLTFEDQSMAVIDNSRKAVYGYDQRLEVFGSKGMVNVDNNTPDKHHFYNEQGVHSALPLHFFLERYTESYLLEMRQFINALKNGGKVPVGGEDARQATRIALAAKKSVKEKRWVSLEEI</sequence>
<dbReference type="eggNOG" id="COG0673">
    <property type="taxonomic scope" value="Bacteria"/>
</dbReference>
<evidence type="ECO:0000259" key="4">
    <source>
        <dbReference type="Pfam" id="PF22725"/>
    </source>
</evidence>
<keyword evidence="2 5" id="KW-0560">Oxidoreductase</keyword>
<dbReference type="InterPro" id="IPR036291">
    <property type="entry name" value="NAD(P)-bd_dom_sf"/>
</dbReference>
<dbReference type="AlphaFoldDB" id="E4RRI6"/>
<dbReference type="Gene3D" id="3.40.50.720">
    <property type="entry name" value="NAD(P)-binding Rossmann-like Domain"/>
    <property type="match status" value="1"/>
</dbReference>
<dbReference type="Gene3D" id="3.30.360.10">
    <property type="entry name" value="Dihydrodipicolinate Reductase, domain 2"/>
    <property type="match status" value="1"/>
</dbReference>
<proteinExistence type="inferred from homology"/>
<dbReference type="EC" id="1.1.1.18" evidence="5"/>
<dbReference type="STRING" id="649349.Lbys_0019"/>
<reference evidence="5 6" key="2">
    <citation type="journal article" date="2011" name="Stand. Genomic Sci.">
        <title>Complete genome sequence of Leadbetterella byssophila type strain (4M15).</title>
        <authorList>
            <person name="Abt B."/>
            <person name="Teshima H."/>
            <person name="Lucas S."/>
            <person name="Lapidus A."/>
            <person name="Del Rio T.G."/>
            <person name="Nolan M."/>
            <person name="Tice H."/>
            <person name="Cheng J.F."/>
            <person name="Pitluck S."/>
            <person name="Liolios K."/>
            <person name="Pagani I."/>
            <person name="Ivanova N."/>
            <person name="Mavromatis K."/>
            <person name="Pati A."/>
            <person name="Tapia R."/>
            <person name="Han C."/>
            <person name="Goodwin L."/>
            <person name="Chen A."/>
            <person name="Palaniappan K."/>
            <person name="Land M."/>
            <person name="Hauser L."/>
            <person name="Chang Y.J."/>
            <person name="Jeffries C.D."/>
            <person name="Rohde M."/>
            <person name="Goker M."/>
            <person name="Tindall B.J."/>
            <person name="Detter J.C."/>
            <person name="Woyke T."/>
            <person name="Bristow J."/>
            <person name="Eisen J.A."/>
            <person name="Markowitz V."/>
            <person name="Hugenholtz P."/>
            <person name="Klenk H.P."/>
            <person name="Kyrpides N.C."/>
        </authorList>
    </citation>
    <scope>NUCLEOTIDE SEQUENCE [LARGE SCALE GENOMIC DNA]</scope>
    <source>
        <strain evidence="6">DSM 17132 / JCM 16389 / KACC 11308 / NBRC 106382 / 4M15</strain>
    </source>
</reference>
<keyword evidence="6" id="KW-1185">Reference proteome</keyword>